<evidence type="ECO:0000256" key="5">
    <source>
        <dbReference type="SAM" id="Phobius"/>
    </source>
</evidence>
<evidence type="ECO:0000256" key="2">
    <source>
        <dbReference type="ARBA" id="ARBA00022692"/>
    </source>
</evidence>
<sequence length="327" mass="35491">LQITAIDSFCQETTMSTTSQPPTPSIITAPCSLQTCPLEWALIRYIPSLPGNAFYLALFIPMFLAQVFCGIRYRTWSYLAAMSGGILLEIIGYGGRLMLHSNPFNFSAFLQYLICLTIGPAFITAAIYICFARVIAVYGASMSRIRPKTYARIFITCDLMCLVLQAAGGAITATAGQEQDGLRQTGINIMIAGLSSQVVALGSFMILCGDYVCRLKRHALVVPQPVDGDWKWKGFLIGLAIATLTIFIRSIFRVAELNGGFSSDLANDEVAFMILEGAMIVIACACMSAFYPGYSLVGDWKELVSPSAKSRESDDLVLTAISDSGNH</sequence>
<feature type="transmembrane region" description="Helical" evidence="5">
    <location>
        <begin position="187"/>
        <end position="213"/>
    </location>
</feature>
<evidence type="ECO:0000256" key="1">
    <source>
        <dbReference type="ARBA" id="ARBA00004141"/>
    </source>
</evidence>
<gene>
    <name evidence="6" type="ORF">AARAC_003151</name>
</gene>
<dbReference type="AlphaFoldDB" id="A0A2G7FQF5"/>
<feature type="transmembrane region" description="Helical" evidence="5">
    <location>
        <begin position="234"/>
        <end position="252"/>
    </location>
</feature>
<comment type="subcellular location">
    <subcellularLocation>
        <location evidence="1">Membrane</location>
        <topology evidence="1">Multi-pass membrane protein</topology>
    </subcellularLocation>
</comment>
<evidence type="ECO:0000313" key="7">
    <source>
        <dbReference type="Proteomes" id="UP000231358"/>
    </source>
</evidence>
<feature type="transmembrane region" description="Helical" evidence="5">
    <location>
        <begin position="78"/>
        <end position="97"/>
    </location>
</feature>
<comment type="caution">
    <text evidence="6">The sequence shown here is derived from an EMBL/GenBank/DDBJ whole genome shotgun (WGS) entry which is preliminary data.</text>
</comment>
<dbReference type="GO" id="GO:0005886">
    <property type="term" value="C:plasma membrane"/>
    <property type="evidence" value="ECO:0007669"/>
    <property type="project" value="TreeGrafter"/>
</dbReference>
<keyword evidence="4 5" id="KW-0472">Membrane</keyword>
<organism evidence="6 7">
    <name type="scientific">Aspergillus arachidicola</name>
    <dbReference type="NCBI Taxonomy" id="656916"/>
    <lineage>
        <taxon>Eukaryota</taxon>
        <taxon>Fungi</taxon>
        <taxon>Dikarya</taxon>
        <taxon>Ascomycota</taxon>
        <taxon>Pezizomycotina</taxon>
        <taxon>Eurotiomycetes</taxon>
        <taxon>Eurotiomycetidae</taxon>
        <taxon>Eurotiales</taxon>
        <taxon>Aspergillaceae</taxon>
        <taxon>Aspergillus</taxon>
        <taxon>Aspergillus subgen. Circumdati</taxon>
    </lineage>
</organism>
<feature type="transmembrane region" description="Helical" evidence="5">
    <location>
        <begin position="153"/>
        <end position="175"/>
    </location>
</feature>
<reference evidence="6 7" key="1">
    <citation type="submission" date="2017-05" db="EMBL/GenBank/DDBJ databases">
        <title>Genome sequence for an aflatoxigenic pathogen of Argentinian peanut, Aspergillus arachidicola.</title>
        <authorList>
            <person name="Moore G."/>
            <person name="Beltz S.B."/>
            <person name="Mack B.M."/>
        </authorList>
    </citation>
    <scope>NUCLEOTIDE SEQUENCE [LARGE SCALE GENOMIC DNA]</scope>
    <source>
        <strain evidence="6 7">CBS 117610</strain>
    </source>
</reference>
<feature type="transmembrane region" description="Helical" evidence="5">
    <location>
        <begin position="109"/>
        <end position="132"/>
    </location>
</feature>
<dbReference type="STRING" id="656916.A0A2G7FQF5"/>
<dbReference type="GO" id="GO:0000324">
    <property type="term" value="C:fungal-type vacuole"/>
    <property type="evidence" value="ECO:0007669"/>
    <property type="project" value="TreeGrafter"/>
</dbReference>
<keyword evidence="7" id="KW-1185">Reference proteome</keyword>
<keyword evidence="3 5" id="KW-1133">Transmembrane helix</keyword>
<evidence type="ECO:0000256" key="3">
    <source>
        <dbReference type="ARBA" id="ARBA00022989"/>
    </source>
</evidence>
<accession>A0A2G7FQF5</accession>
<feature type="non-terminal residue" evidence="6">
    <location>
        <position position="1"/>
    </location>
</feature>
<name>A0A2G7FQF5_9EURO</name>
<dbReference type="PANTHER" id="PTHR31465">
    <property type="entry name" value="PROTEIN RTA1-RELATED"/>
    <property type="match status" value="1"/>
</dbReference>
<keyword evidence="2 5" id="KW-0812">Transmembrane</keyword>
<feature type="transmembrane region" description="Helical" evidence="5">
    <location>
        <begin position="272"/>
        <end position="291"/>
    </location>
</feature>
<proteinExistence type="predicted"/>
<dbReference type="EMBL" id="NEXV01000490">
    <property type="protein sequence ID" value="PIG82867.1"/>
    <property type="molecule type" value="Genomic_DNA"/>
</dbReference>
<dbReference type="InterPro" id="IPR007568">
    <property type="entry name" value="RTA1"/>
</dbReference>
<evidence type="ECO:0000313" key="6">
    <source>
        <dbReference type="EMBL" id="PIG82867.1"/>
    </source>
</evidence>
<dbReference type="Pfam" id="PF04479">
    <property type="entry name" value="RTA1"/>
    <property type="match status" value="1"/>
</dbReference>
<evidence type="ECO:0000256" key="4">
    <source>
        <dbReference type="ARBA" id="ARBA00023136"/>
    </source>
</evidence>
<protein>
    <submittedName>
        <fullName evidence="6">RTA1 domain protein</fullName>
    </submittedName>
</protein>
<dbReference type="PANTHER" id="PTHR31465:SF29">
    <property type="entry name" value="DOMAIN PROTEIN, PUTATIVE (AFU_ORTHOLOGUE AFUA_2G17890)-RELATED"/>
    <property type="match status" value="1"/>
</dbReference>
<feature type="transmembrane region" description="Helical" evidence="5">
    <location>
        <begin position="53"/>
        <end position="71"/>
    </location>
</feature>
<dbReference type="Proteomes" id="UP000231358">
    <property type="component" value="Unassembled WGS sequence"/>
</dbReference>